<keyword evidence="6" id="KW-0732">Signal</keyword>
<keyword evidence="9" id="KW-1185">Reference proteome</keyword>
<feature type="chain" id="PRO_5006061618" evidence="6">
    <location>
        <begin position="20"/>
        <end position="324"/>
    </location>
</feature>
<dbReference type="Gene3D" id="3.30.1330.60">
    <property type="entry name" value="OmpA-like domain"/>
    <property type="match status" value="1"/>
</dbReference>
<evidence type="ECO:0000313" key="9">
    <source>
        <dbReference type="Proteomes" id="UP000054823"/>
    </source>
</evidence>
<dbReference type="InterPro" id="IPR036737">
    <property type="entry name" value="OmpA-like_sf"/>
</dbReference>
<dbReference type="CDD" id="cd07185">
    <property type="entry name" value="OmpA_C-like"/>
    <property type="match status" value="1"/>
</dbReference>
<dbReference type="RefSeq" id="WP_058238386.1">
    <property type="nucleotide sequence ID" value="NZ_CYPW01000006.1"/>
</dbReference>
<dbReference type="InterPro" id="IPR006665">
    <property type="entry name" value="OmpA-like"/>
</dbReference>
<keyword evidence="2 4" id="KW-0472">Membrane</keyword>
<feature type="domain" description="OmpA-like" evidence="7">
    <location>
        <begin position="205"/>
        <end position="323"/>
    </location>
</feature>
<evidence type="ECO:0000313" key="8">
    <source>
        <dbReference type="EMBL" id="CUH51006.1"/>
    </source>
</evidence>
<evidence type="ECO:0000256" key="6">
    <source>
        <dbReference type="SAM" id="SignalP"/>
    </source>
</evidence>
<evidence type="ECO:0000256" key="3">
    <source>
        <dbReference type="ARBA" id="ARBA00023237"/>
    </source>
</evidence>
<evidence type="ECO:0000256" key="1">
    <source>
        <dbReference type="ARBA" id="ARBA00004442"/>
    </source>
</evidence>
<dbReference type="InterPro" id="IPR006664">
    <property type="entry name" value="OMP_bac"/>
</dbReference>
<dbReference type="SUPFAM" id="SSF103088">
    <property type="entry name" value="OmpA-like"/>
    <property type="match status" value="1"/>
</dbReference>
<evidence type="ECO:0000256" key="4">
    <source>
        <dbReference type="PROSITE-ProRule" id="PRU00473"/>
    </source>
</evidence>
<dbReference type="AlphaFoldDB" id="A0A0P1EKF4"/>
<feature type="signal peptide" evidence="6">
    <location>
        <begin position="1"/>
        <end position="19"/>
    </location>
</feature>
<feature type="region of interest" description="Disordered" evidence="5">
    <location>
        <begin position="176"/>
        <end position="197"/>
    </location>
</feature>
<evidence type="ECO:0000256" key="2">
    <source>
        <dbReference type="ARBA" id="ARBA00023136"/>
    </source>
</evidence>
<dbReference type="GO" id="GO:0009279">
    <property type="term" value="C:cell outer membrane"/>
    <property type="evidence" value="ECO:0007669"/>
    <property type="project" value="UniProtKB-SubCell"/>
</dbReference>
<dbReference type="Proteomes" id="UP000054823">
    <property type="component" value="Unassembled WGS sequence"/>
</dbReference>
<protein>
    <submittedName>
        <fullName evidence="8">Outer membrane porin F</fullName>
    </submittedName>
</protein>
<dbReference type="STRING" id="321267.SHM7688_00439"/>
<gene>
    <name evidence="8" type="primary">oprF_1</name>
    <name evidence="8" type="ORF">SHM7688_00439</name>
</gene>
<sequence>MNFARIIGFVAVLPGAAWAFEPDLSDAAQMVYGASKPQTVLALPTGRFEEGGVPTMPVTGLVKQQTWRVSSGFVGTAALAETLAKQATAQDYEVLLSCDDVGCGGFDFRFSLDVLLPPNMFVDLSDYYFVSAKRETNKGPEGVTILVSRTVQAGMVQIDTVSQSVLQDQAAAASDAAIDPSERAQDHTPKSSDQTMPRVGYVSHLEEYGHVVLDDLAFATGASRLSNTSVASLKALASFLNADARRRVALVGHTDTEGSLSANVSVSQRRASAVRRVLIETYGVAATQLEAHGAGYLSPIASNATEAGRMENRRVEAVLLGGGS</sequence>
<proteinExistence type="predicted"/>
<accession>A0A0P1EKF4</accession>
<dbReference type="EMBL" id="CYPW01000006">
    <property type="protein sequence ID" value="CUH51006.1"/>
    <property type="molecule type" value="Genomic_DNA"/>
</dbReference>
<dbReference type="PROSITE" id="PS51123">
    <property type="entry name" value="OMPA_2"/>
    <property type="match status" value="1"/>
</dbReference>
<dbReference type="PRINTS" id="PR01021">
    <property type="entry name" value="OMPADOMAIN"/>
</dbReference>
<evidence type="ECO:0000256" key="5">
    <source>
        <dbReference type="SAM" id="MobiDB-lite"/>
    </source>
</evidence>
<dbReference type="PANTHER" id="PTHR30329">
    <property type="entry name" value="STATOR ELEMENT OF FLAGELLAR MOTOR COMPLEX"/>
    <property type="match status" value="1"/>
</dbReference>
<comment type="subcellular location">
    <subcellularLocation>
        <location evidence="1">Cell outer membrane</location>
    </subcellularLocation>
</comment>
<evidence type="ECO:0000259" key="7">
    <source>
        <dbReference type="PROSITE" id="PS51123"/>
    </source>
</evidence>
<organism evidence="8 9">
    <name type="scientific">Shimia marina</name>
    <dbReference type="NCBI Taxonomy" id="321267"/>
    <lineage>
        <taxon>Bacteria</taxon>
        <taxon>Pseudomonadati</taxon>
        <taxon>Pseudomonadota</taxon>
        <taxon>Alphaproteobacteria</taxon>
        <taxon>Rhodobacterales</taxon>
        <taxon>Roseobacteraceae</taxon>
    </lineage>
</organism>
<dbReference type="PANTHER" id="PTHR30329:SF21">
    <property type="entry name" value="LIPOPROTEIN YIAD-RELATED"/>
    <property type="match status" value="1"/>
</dbReference>
<name>A0A0P1EKF4_9RHOB</name>
<feature type="compositionally biased region" description="Basic and acidic residues" evidence="5">
    <location>
        <begin position="180"/>
        <end position="190"/>
    </location>
</feature>
<keyword evidence="3" id="KW-0998">Cell outer membrane</keyword>
<reference evidence="8 9" key="1">
    <citation type="submission" date="2015-09" db="EMBL/GenBank/DDBJ databases">
        <authorList>
            <consortium name="Swine Surveillance"/>
        </authorList>
    </citation>
    <scope>NUCLEOTIDE SEQUENCE [LARGE SCALE GENOMIC DNA]</scope>
    <source>
        <strain evidence="8 9">CECT 7688</strain>
    </source>
</reference>
<dbReference type="Pfam" id="PF00691">
    <property type="entry name" value="OmpA"/>
    <property type="match status" value="1"/>
</dbReference>
<dbReference type="OrthoDB" id="9792021at2"/>
<dbReference type="InterPro" id="IPR050330">
    <property type="entry name" value="Bact_OuterMem_StrucFunc"/>
</dbReference>